<dbReference type="InterPro" id="IPR019080">
    <property type="entry name" value="YqaJ_viral_recombinase"/>
</dbReference>
<evidence type="ECO:0000313" key="3">
    <source>
        <dbReference type="Proteomes" id="UP000008820"/>
    </source>
</evidence>
<reference evidence="2 3" key="1">
    <citation type="submission" date="2017-06" db="EMBL/GenBank/DDBJ databases">
        <title>Aedes aegypti genome working group (AGWG) sequencing and assembly.</title>
        <authorList>
            <consortium name="Aedes aegypti Genome Working Group (AGWG)"/>
            <person name="Matthews B.J."/>
        </authorList>
    </citation>
    <scope>NUCLEOTIDE SEQUENCE [LARGE SCALE GENOMIC DNA]</scope>
    <source>
        <strain evidence="2 3">LVP_AGWG</strain>
    </source>
</reference>
<accession>A0A6I8U814</accession>
<sequence>MPTPRSREDFLNLLDDLKSDGANSMVMQSKCDRVRFHCNQCERKWIPDDILLNKSILLQGHFDLRNELKTLQELRMIGKEVRLELSASEVEWVEQCTRDQFKSDLWNWVRIGRITASILKSVVNASNEFPPPKRCTLRSICHPYGINFETPATLYGRRNEPFARQHLIKLWAADHQNGVVSECGIFLNCEYPYMAATPDAIGSCTCCGKFAVEIKCPFRLDSKSNLDKQLSISDLAGKPNSFLRFHGEQIELNPDHEYFYQVQAQIFLTNADFGLFVVWSKRECVILKIQKHFELWNRCVERSHLYFKKIIMPELLGNFYTKDNQ</sequence>
<dbReference type="CDD" id="cd22343">
    <property type="entry name" value="PDDEXK_lambda_exonuclease-like"/>
    <property type="match status" value="1"/>
</dbReference>
<protein>
    <recommendedName>
        <fullName evidence="1">YqaJ viral recombinase domain-containing protein</fullName>
    </recommendedName>
</protein>
<gene>
    <name evidence="2" type="primary">110674771</name>
</gene>
<dbReference type="AlphaFoldDB" id="A0A6I8U814"/>
<dbReference type="PANTHER" id="PTHR47526">
    <property type="entry name" value="ATP-DEPENDENT DNA HELICASE"/>
    <property type="match status" value="1"/>
</dbReference>
<name>A0A6I8U814_AEDAE</name>
<dbReference type="InParanoid" id="A0A6I8U814"/>
<dbReference type="PANTHER" id="PTHR47526:SF4">
    <property type="entry name" value="SWIM-TYPE DOMAIN-CONTAINING PROTEIN"/>
    <property type="match status" value="1"/>
</dbReference>
<evidence type="ECO:0000313" key="2">
    <source>
        <dbReference type="EnsemblMetazoa" id="AAEL026743-PA"/>
    </source>
</evidence>
<dbReference type="Proteomes" id="UP000008820">
    <property type="component" value="Chromosome 1"/>
</dbReference>
<dbReference type="InterPro" id="IPR011604">
    <property type="entry name" value="PDDEXK-like_dom_sf"/>
</dbReference>
<dbReference type="Gene3D" id="3.90.320.10">
    <property type="match status" value="1"/>
</dbReference>
<keyword evidence="3" id="KW-1185">Reference proteome</keyword>
<feature type="domain" description="YqaJ viral recombinase" evidence="1">
    <location>
        <begin position="106"/>
        <end position="271"/>
    </location>
</feature>
<dbReference type="EnsemblMetazoa" id="AAEL026743-RA">
    <property type="protein sequence ID" value="AAEL026743-PA"/>
    <property type="gene ID" value="AAEL026743"/>
</dbReference>
<dbReference type="Pfam" id="PF09588">
    <property type="entry name" value="YqaJ"/>
    <property type="match status" value="1"/>
</dbReference>
<reference evidence="2" key="2">
    <citation type="submission" date="2020-05" db="UniProtKB">
        <authorList>
            <consortium name="EnsemblMetazoa"/>
        </authorList>
    </citation>
    <scope>IDENTIFICATION</scope>
    <source>
        <strain evidence="2">LVP_AGWG</strain>
    </source>
</reference>
<dbReference type="OrthoDB" id="7787470at2759"/>
<organism evidence="2 3">
    <name type="scientific">Aedes aegypti</name>
    <name type="common">Yellowfever mosquito</name>
    <name type="synonym">Culex aegypti</name>
    <dbReference type="NCBI Taxonomy" id="7159"/>
    <lineage>
        <taxon>Eukaryota</taxon>
        <taxon>Metazoa</taxon>
        <taxon>Ecdysozoa</taxon>
        <taxon>Arthropoda</taxon>
        <taxon>Hexapoda</taxon>
        <taxon>Insecta</taxon>
        <taxon>Pterygota</taxon>
        <taxon>Neoptera</taxon>
        <taxon>Endopterygota</taxon>
        <taxon>Diptera</taxon>
        <taxon>Nematocera</taxon>
        <taxon>Culicoidea</taxon>
        <taxon>Culicidae</taxon>
        <taxon>Culicinae</taxon>
        <taxon>Aedini</taxon>
        <taxon>Aedes</taxon>
        <taxon>Stegomyia</taxon>
    </lineage>
</organism>
<dbReference type="SUPFAM" id="SSF52980">
    <property type="entry name" value="Restriction endonuclease-like"/>
    <property type="match status" value="1"/>
</dbReference>
<evidence type="ECO:0000259" key="1">
    <source>
        <dbReference type="Pfam" id="PF09588"/>
    </source>
</evidence>
<proteinExistence type="predicted"/>
<dbReference type="GO" id="GO:0006281">
    <property type="term" value="P:DNA repair"/>
    <property type="evidence" value="ECO:0007669"/>
    <property type="project" value="UniProtKB-ARBA"/>
</dbReference>
<dbReference type="InterPro" id="IPR011335">
    <property type="entry name" value="Restrct_endonuc-II-like"/>
</dbReference>